<keyword evidence="2" id="KW-1185">Reference proteome</keyword>
<name>A0A6L6WH15_9RHOB</name>
<dbReference type="AlphaFoldDB" id="A0A6L6WH15"/>
<sequence>MSANSNLTTALGVLDEKLQSLQAMTEANQFLVDALREKEPVLKALDAEGARGFLRQSARARFGEDENHEEVLALLEQILAPRQSADIIPFPSR</sequence>
<accession>A0A6L6WH15</accession>
<comment type="caution">
    <text evidence="1">The sequence shown here is derived from an EMBL/GenBank/DDBJ whole genome shotgun (WGS) entry which is preliminary data.</text>
</comment>
<dbReference type="Proteomes" id="UP000478892">
    <property type="component" value="Unassembled WGS sequence"/>
</dbReference>
<protein>
    <submittedName>
        <fullName evidence="1">Uncharacterized protein</fullName>
    </submittedName>
</protein>
<evidence type="ECO:0000313" key="1">
    <source>
        <dbReference type="EMBL" id="MVO16239.1"/>
    </source>
</evidence>
<organism evidence="1 2">
    <name type="scientific">Parasedimentitalea huanghaiensis</name>
    <dbReference type="NCBI Taxonomy" id="2682100"/>
    <lineage>
        <taxon>Bacteria</taxon>
        <taxon>Pseudomonadati</taxon>
        <taxon>Pseudomonadota</taxon>
        <taxon>Alphaproteobacteria</taxon>
        <taxon>Rhodobacterales</taxon>
        <taxon>Paracoccaceae</taxon>
        <taxon>Parasedimentitalea</taxon>
    </lineage>
</organism>
<proteinExistence type="predicted"/>
<dbReference type="RefSeq" id="WP_157022486.1">
    <property type="nucleotide sequence ID" value="NZ_WQLV01000005.1"/>
</dbReference>
<reference evidence="1 2" key="1">
    <citation type="submission" date="2019-12" db="EMBL/GenBank/DDBJ databases">
        <authorList>
            <person name="Zhang Y.-J."/>
        </authorList>
    </citation>
    <scope>NUCLEOTIDE SEQUENCE [LARGE SCALE GENOMIC DNA]</scope>
    <source>
        <strain evidence="1 2">CY05</strain>
    </source>
</reference>
<evidence type="ECO:0000313" key="2">
    <source>
        <dbReference type="Proteomes" id="UP000478892"/>
    </source>
</evidence>
<dbReference type="EMBL" id="WQLV01000005">
    <property type="protein sequence ID" value="MVO16239.1"/>
    <property type="molecule type" value="Genomic_DNA"/>
</dbReference>
<gene>
    <name evidence="1" type="ORF">GO984_10500</name>
</gene>